<dbReference type="OrthoDB" id="771036at2"/>
<comment type="caution">
    <text evidence="2">The sequence shown here is derived from an EMBL/GenBank/DDBJ whole genome shotgun (WGS) entry which is preliminary data.</text>
</comment>
<feature type="compositionally biased region" description="Basic and acidic residues" evidence="1">
    <location>
        <begin position="21"/>
        <end position="41"/>
    </location>
</feature>
<gene>
    <name evidence="2" type="ORF">EZ428_17465</name>
</gene>
<feature type="compositionally biased region" description="Polar residues" evidence="1">
    <location>
        <begin position="51"/>
        <end position="72"/>
    </location>
</feature>
<dbReference type="AlphaFoldDB" id="A0A4R0MRF9"/>
<reference evidence="2 3" key="1">
    <citation type="submission" date="2019-02" db="EMBL/GenBank/DDBJ databases">
        <title>Pedobacter sp. RP-1-13 sp. nov., isolated from Arctic soil.</title>
        <authorList>
            <person name="Dahal R.H."/>
        </authorList>
    </citation>
    <scope>NUCLEOTIDE SEQUENCE [LARGE SCALE GENOMIC DNA]</scope>
    <source>
        <strain evidence="2 3">RP-1-13</strain>
    </source>
</reference>
<keyword evidence="3" id="KW-1185">Reference proteome</keyword>
<protein>
    <submittedName>
        <fullName evidence="2">Uncharacterized protein</fullName>
    </submittedName>
</protein>
<feature type="compositionally biased region" description="Basic and acidic residues" evidence="1">
    <location>
        <begin position="1"/>
        <end position="11"/>
    </location>
</feature>
<feature type="region of interest" description="Disordered" evidence="1">
    <location>
        <begin position="1"/>
        <end position="72"/>
    </location>
</feature>
<dbReference type="RefSeq" id="WP_131554467.1">
    <property type="nucleotide sequence ID" value="NZ_SJSK01000004.1"/>
</dbReference>
<accession>A0A4R0MRF9</accession>
<sequence>MNNEAKKKNEEASSNFLEPQPKGKVDKGDKVVKKPADKVYTKDPAMAKTKNPAQQKENSEQPVHSVNDTPKE</sequence>
<organism evidence="2 3">
    <name type="scientific">Pedobacter frigiditerrae</name>
    <dbReference type="NCBI Taxonomy" id="2530452"/>
    <lineage>
        <taxon>Bacteria</taxon>
        <taxon>Pseudomonadati</taxon>
        <taxon>Bacteroidota</taxon>
        <taxon>Sphingobacteriia</taxon>
        <taxon>Sphingobacteriales</taxon>
        <taxon>Sphingobacteriaceae</taxon>
        <taxon>Pedobacter</taxon>
    </lineage>
</organism>
<dbReference type="EMBL" id="SJSK01000004">
    <property type="protein sequence ID" value="TCC89480.1"/>
    <property type="molecule type" value="Genomic_DNA"/>
</dbReference>
<evidence type="ECO:0000256" key="1">
    <source>
        <dbReference type="SAM" id="MobiDB-lite"/>
    </source>
</evidence>
<evidence type="ECO:0000313" key="3">
    <source>
        <dbReference type="Proteomes" id="UP000292884"/>
    </source>
</evidence>
<dbReference type="Proteomes" id="UP000292884">
    <property type="component" value="Unassembled WGS sequence"/>
</dbReference>
<evidence type="ECO:0000313" key="2">
    <source>
        <dbReference type="EMBL" id="TCC89480.1"/>
    </source>
</evidence>
<name>A0A4R0MRF9_9SPHI</name>
<proteinExistence type="predicted"/>